<comment type="caution">
    <text evidence="1">The sequence shown here is derived from an EMBL/GenBank/DDBJ whole genome shotgun (WGS) entry which is preliminary data.</text>
</comment>
<evidence type="ECO:0000313" key="2">
    <source>
        <dbReference type="Proteomes" id="UP000252458"/>
    </source>
</evidence>
<accession>A0A365QXQ2</accession>
<keyword evidence="2" id="KW-1185">Reference proteome</keyword>
<dbReference type="Proteomes" id="UP000252458">
    <property type="component" value="Unassembled WGS sequence"/>
</dbReference>
<gene>
    <name evidence="1" type="ORF">DPV79_11400</name>
</gene>
<organism evidence="1 2">
    <name type="scientific">Burkholderia reimsis</name>
    <dbReference type="NCBI Taxonomy" id="2234132"/>
    <lineage>
        <taxon>Bacteria</taxon>
        <taxon>Pseudomonadati</taxon>
        <taxon>Pseudomonadota</taxon>
        <taxon>Betaproteobacteria</taxon>
        <taxon>Burkholderiales</taxon>
        <taxon>Burkholderiaceae</taxon>
        <taxon>Burkholderia</taxon>
    </lineage>
</organism>
<dbReference type="RefSeq" id="WP_113045468.1">
    <property type="nucleotide sequence ID" value="NZ_QMFZ01000007.1"/>
</dbReference>
<sequence>MHLPFIDASRNATATRRTRGWRGAIAFALLAVTAFAFSPMSAASAARAASADDTVEIPFWSRDWVGTIGNRHVEVTLSRVAGTVSGSYCYAPCTSDKRYRLALKGTLDTHGATLSERDSGAKADADRVTGTWRVASLDNAVAGTWASPDGKRTLPVSLATKQDGRPFPYETRLVADKLPDDDGSCNDPPHVAAIRLYDRGRLVQTLQTDSRGTCGLFTPDFADVNFDGWPDLMLAQSMGASPNMPYQTWIFDPKTRRFVDAPQGLQDITSPEFDAVHRIIWTSWRASCCEHGVTTYRWQGNDVKEADSASSYLLPVLDGNTRRYCYVTPGYGDGYIEFPQRIEQTGTGLRSTLGALKDCEADASPWMARVYIGIWKPGTPGHAPTLVRTEKVAWKRTPTRAGMKFCPDVPFYDNGRIRRIVLRDDPDQCNDRNPDQN</sequence>
<reference evidence="1 2" key="1">
    <citation type="submission" date="2018-06" db="EMBL/GenBank/DDBJ databases">
        <title>Draft genome sequence of Burkholderia reimsis strain BE51 isolated from a French agricultural soil.</title>
        <authorList>
            <person name="Esmaeel Q."/>
        </authorList>
    </citation>
    <scope>NUCLEOTIDE SEQUENCE [LARGE SCALE GENOMIC DNA]</scope>
    <source>
        <strain evidence="1 2">BE51</strain>
    </source>
</reference>
<protein>
    <submittedName>
        <fullName evidence="1">Nitrite reductase</fullName>
    </submittedName>
</protein>
<dbReference type="NCBIfam" id="NF047539">
    <property type="entry name" value="XAC2610_fam"/>
    <property type="match status" value="1"/>
</dbReference>
<dbReference type="EMBL" id="QMFZ01000007">
    <property type="protein sequence ID" value="RBB40469.1"/>
    <property type="molecule type" value="Genomic_DNA"/>
</dbReference>
<proteinExistence type="predicted"/>
<dbReference type="InterPro" id="IPR058087">
    <property type="entry name" value="XAC2610_dom"/>
</dbReference>
<name>A0A365QXQ2_9BURK</name>
<evidence type="ECO:0000313" key="1">
    <source>
        <dbReference type="EMBL" id="RBB40469.1"/>
    </source>
</evidence>
<dbReference type="AlphaFoldDB" id="A0A365QXQ2"/>